<reference evidence="2" key="1">
    <citation type="submission" date="2022-11" db="UniProtKB">
        <authorList>
            <consortium name="WormBaseParasite"/>
        </authorList>
    </citation>
    <scope>IDENTIFICATION</scope>
</reference>
<dbReference type="AlphaFoldDB" id="A0A915JKK0"/>
<keyword evidence="1" id="KW-1185">Reference proteome</keyword>
<proteinExistence type="predicted"/>
<evidence type="ECO:0000313" key="2">
    <source>
        <dbReference type="WBParaSite" id="nRc.2.0.1.t26633-RA"/>
    </source>
</evidence>
<organism evidence="1 2">
    <name type="scientific">Romanomermis culicivorax</name>
    <name type="common">Nematode worm</name>
    <dbReference type="NCBI Taxonomy" id="13658"/>
    <lineage>
        <taxon>Eukaryota</taxon>
        <taxon>Metazoa</taxon>
        <taxon>Ecdysozoa</taxon>
        <taxon>Nematoda</taxon>
        <taxon>Enoplea</taxon>
        <taxon>Dorylaimia</taxon>
        <taxon>Mermithida</taxon>
        <taxon>Mermithoidea</taxon>
        <taxon>Mermithidae</taxon>
        <taxon>Romanomermis</taxon>
    </lineage>
</organism>
<accession>A0A915JKK0</accession>
<name>A0A915JKK0_ROMCU</name>
<dbReference type="WBParaSite" id="nRc.2.0.1.t26633-RA">
    <property type="protein sequence ID" value="nRc.2.0.1.t26633-RA"/>
    <property type="gene ID" value="nRc.2.0.1.g26633"/>
</dbReference>
<dbReference type="Proteomes" id="UP000887565">
    <property type="component" value="Unplaced"/>
</dbReference>
<protein>
    <submittedName>
        <fullName evidence="2">Uncharacterized protein</fullName>
    </submittedName>
</protein>
<sequence>MLPIFPSPYNHNWAYRAYFDFDLMTEDFLNFESMPEASTLEF</sequence>
<evidence type="ECO:0000313" key="1">
    <source>
        <dbReference type="Proteomes" id="UP000887565"/>
    </source>
</evidence>